<reference evidence="1" key="1">
    <citation type="submission" date="2020-08" db="EMBL/GenBank/DDBJ databases">
        <title>Multicomponent nature underlies the extraordinary mechanical properties of spider dragline silk.</title>
        <authorList>
            <person name="Kono N."/>
            <person name="Nakamura H."/>
            <person name="Mori M."/>
            <person name="Yoshida Y."/>
            <person name="Ohtoshi R."/>
            <person name="Malay A.D."/>
            <person name="Moran D.A.P."/>
            <person name="Tomita M."/>
            <person name="Numata K."/>
            <person name="Arakawa K."/>
        </authorList>
    </citation>
    <scope>NUCLEOTIDE SEQUENCE</scope>
</reference>
<dbReference type="EMBL" id="BMAW01072243">
    <property type="protein sequence ID" value="GFT82016.1"/>
    <property type="molecule type" value="Genomic_DNA"/>
</dbReference>
<comment type="caution">
    <text evidence="1">The sequence shown here is derived from an EMBL/GenBank/DDBJ whole genome shotgun (WGS) entry which is preliminary data.</text>
</comment>
<dbReference type="Proteomes" id="UP000887013">
    <property type="component" value="Unassembled WGS sequence"/>
</dbReference>
<organism evidence="1 2">
    <name type="scientific">Nephila pilipes</name>
    <name type="common">Giant wood spider</name>
    <name type="synonym">Nephila maculata</name>
    <dbReference type="NCBI Taxonomy" id="299642"/>
    <lineage>
        <taxon>Eukaryota</taxon>
        <taxon>Metazoa</taxon>
        <taxon>Ecdysozoa</taxon>
        <taxon>Arthropoda</taxon>
        <taxon>Chelicerata</taxon>
        <taxon>Arachnida</taxon>
        <taxon>Araneae</taxon>
        <taxon>Araneomorphae</taxon>
        <taxon>Entelegynae</taxon>
        <taxon>Araneoidea</taxon>
        <taxon>Nephilidae</taxon>
        <taxon>Nephila</taxon>
    </lineage>
</organism>
<sequence length="99" mass="11003">MVAALLFASSKKLSPMTSVLPIANPNVLLNLSSILSCKFFRFLRSSITADLLIHYVIEMKMSFIIDELNEVVILLKNLLPSRVQRSVAERNPGASTIEL</sequence>
<evidence type="ECO:0000313" key="1">
    <source>
        <dbReference type="EMBL" id="GFT82016.1"/>
    </source>
</evidence>
<accession>A0A8X6PPH5</accession>
<keyword evidence="2" id="KW-1185">Reference proteome</keyword>
<dbReference type="AlphaFoldDB" id="A0A8X6PPH5"/>
<name>A0A8X6PPH5_NEPPI</name>
<evidence type="ECO:0000313" key="2">
    <source>
        <dbReference type="Proteomes" id="UP000887013"/>
    </source>
</evidence>
<gene>
    <name evidence="1" type="ORF">NPIL_370811</name>
</gene>
<protein>
    <submittedName>
        <fullName evidence="1">Uncharacterized protein</fullName>
    </submittedName>
</protein>
<proteinExistence type="predicted"/>